<proteinExistence type="predicted"/>
<evidence type="ECO:0000313" key="1">
    <source>
        <dbReference type="EMBL" id="ADH65019.1"/>
    </source>
</evidence>
<organism evidence="1 2">
    <name type="scientific">Allomeiothermus silvanus (strain ATCC 700542 / DSM 9946 / NBRC 106475 / NCIMB 13440 / VI-R2)</name>
    <name type="common">Thermus silvanus</name>
    <dbReference type="NCBI Taxonomy" id="526227"/>
    <lineage>
        <taxon>Bacteria</taxon>
        <taxon>Thermotogati</taxon>
        <taxon>Deinococcota</taxon>
        <taxon>Deinococci</taxon>
        <taxon>Thermales</taxon>
        <taxon>Thermaceae</taxon>
        <taxon>Allomeiothermus</taxon>
    </lineage>
</organism>
<evidence type="ECO:0008006" key="3">
    <source>
        <dbReference type="Google" id="ProtNLM"/>
    </source>
</evidence>
<dbReference type="eggNOG" id="ENOG5032VI7">
    <property type="taxonomic scope" value="Bacteria"/>
</dbReference>
<reference evidence="1 2" key="1">
    <citation type="journal article" date="2010" name="Stand. Genomic Sci.">
        <title>Complete genome sequence of Meiothermus silvanus type strain (VI-R2).</title>
        <authorList>
            <person name="Sikorski J."/>
            <person name="Tindall B.J."/>
            <person name="Lowry S."/>
            <person name="Lucas S."/>
            <person name="Nolan M."/>
            <person name="Copeland A."/>
            <person name="Glavina Del Rio T."/>
            <person name="Tice H."/>
            <person name="Cheng J.F."/>
            <person name="Han C."/>
            <person name="Pitluck S."/>
            <person name="Liolios K."/>
            <person name="Ivanova N."/>
            <person name="Mavromatis K."/>
            <person name="Mikhailova N."/>
            <person name="Pati A."/>
            <person name="Goodwin L."/>
            <person name="Chen A."/>
            <person name="Palaniappan K."/>
            <person name="Land M."/>
            <person name="Hauser L."/>
            <person name="Chang Y.J."/>
            <person name="Jeffries C.D."/>
            <person name="Rohde M."/>
            <person name="Goker M."/>
            <person name="Woyke T."/>
            <person name="Bristow J."/>
            <person name="Eisen J.A."/>
            <person name="Markowitz V."/>
            <person name="Hugenholtz P."/>
            <person name="Kyrpides N.C."/>
            <person name="Klenk H.P."/>
            <person name="Lapidus A."/>
        </authorList>
    </citation>
    <scope>NUCLEOTIDE SEQUENCE [LARGE SCALE GENOMIC DNA]</scope>
    <source>
        <strain evidence="2">ATCC 700542 / DSM 9946 / VI-R2</strain>
    </source>
</reference>
<name>D7BES3_ALLS1</name>
<dbReference type="EMBL" id="CP002042">
    <property type="protein sequence ID" value="ADH65019.1"/>
    <property type="molecule type" value="Genomic_DNA"/>
</dbReference>
<dbReference type="OrthoDB" id="72058at2"/>
<dbReference type="AlphaFoldDB" id="D7BES3"/>
<keyword evidence="2" id="KW-1185">Reference proteome</keyword>
<dbReference type="InterPro" id="IPR027434">
    <property type="entry name" value="Homing_endonucl"/>
</dbReference>
<dbReference type="STRING" id="526227.Mesil_3196"/>
<dbReference type="Proteomes" id="UP000001916">
    <property type="component" value="Chromosome"/>
</dbReference>
<accession>D7BES3</accession>
<evidence type="ECO:0000313" key="2">
    <source>
        <dbReference type="Proteomes" id="UP000001916"/>
    </source>
</evidence>
<dbReference type="HOGENOM" id="CLU_150532_0_0_0"/>
<protein>
    <recommendedName>
        <fullName evidence="3">Homing endonuclease LAGLIDADG domain-containing protein</fullName>
    </recommendedName>
</protein>
<dbReference type="KEGG" id="msv:Mesil_3196"/>
<gene>
    <name evidence="1" type="ordered locus">Mesil_3196</name>
</gene>
<dbReference type="SUPFAM" id="SSF55608">
    <property type="entry name" value="Homing endonucleases"/>
    <property type="match status" value="1"/>
</dbReference>
<sequence>MGEFQLGLLVGLLIGEGHFGGDGRQAQVTLRMHTRHQPLFDWLKGLHPESKLYGPYSHGGRSYYQWMVRGEPLRKWLIPLLDSVPLAELDPYAHERYRRMKERYGL</sequence>